<dbReference type="InterPro" id="IPR006638">
    <property type="entry name" value="Elp3/MiaA/NifB-like_rSAM"/>
</dbReference>
<keyword evidence="8" id="KW-1185">Reference proteome</keyword>
<evidence type="ECO:0000313" key="8">
    <source>
        <dbReference type="Proteomes" id="UP000587760"/>
    </source>
</evidence>
<sequence length="589" mass="66380">MNDILLIVPPFAMTNFPSLAAHSLQAVGRSAGFDVGVYYANLSFAAALGDTYGNLCNGGPELPGETVFASAAWSLPPRGKTEEETSLDFSQVFYPPSDPPPADEMGRLSRKAEQWIESLKEQIESWDCKLVGLTSSYEQTNASVAIMKVMKAVHPHMVTFLGGYNAEGVMAEGIASADPQGEIIDYIFSGESEHSFPAFLEQWSRGELPDERIIRGKAVNDLDDLPLADYDEYFDQLKIHFPEEADNAQLALETSRGCWWGEKSHCLFCGYADERIRFREKSRDRILAELDHMEKYPSRYGHMADLIMPKAHFEGVIPQLEEKNSPWTLYYEQRAAWNRDQLESMERAGIRDNQPGIETLSTNILSLMGKGTNLKNNLTFLREATGAGNRLYWNFVWGFPGEKAEEYRAMTELIPHISHLIPPMGIFRLALARFSPLFNNPDKWGVTNIRPLPAYKRVFPAHTDFEKLANYFICEYEAETFDDPSVMAEFTAAVDRWNEGWSSPLTRPRLMAARSGGGELILLDTRNAGQPVNREITEAELKLLIENSPLDGSFEQNRALEQNLALALNRDFVPLITIETPLRKELLND</sequence>
<dbReference type="SUPFAM" id="SSF102114">
    <property type="entry name" value="Radical SAM enzymes"/>
    <property type="match status" value="1"/>
</dbReference>
<keyword evidence="4" id="KW-0408">Iron</keyword>
<evidence type="ECO:0000256" key="4">
    <source>
        <dbReference type="ARBA" id="ARBA00023004"/>
    </source>
</evidence>
<name>A0A841RGA3_9SPIO</name>
<dbReference type="GO" id="GO:0051536">
    <property type="term" value="F:iron-sulfur cluster binding"/>
    <property type="evidence" value="ECO:0007669"/>
    <property type="project" value="UniProtKB-KW"/>
</dbReference>
<dbReference type="SFLD" id="SFLDF00324">
    <property type="entry name" value="bacteriocin_maturation"/>
    <property type="match status" value="1"/>
</dbReference>
<comment type="caution">
    <text evidence="7">The sequence shown here is derived from an EMBL/GenBank/DDBJ whole genome shotgun (WGS) entry which is preliminary data.</text>
</comment>
<gene>
    <name evidence="7" type="ORF">HNR50_004120</name>
</gene>
<dbReference type="InterPro" id="IPR051198">
    <property type="entry name" value="BchE-like"/>
</dbReference>
<dbReference type="CDD" id="cd02065">
    <property type="entry name" value="B12-binding_like"/>
    <property type="match status" value="1"/>
</dbReference>
<evidence type="ECO:0000313" key="7">
    <source>
        <dbReference type="EMBL" id="MBB6482421.1"/>
    </source>
</evidence>
<dbReference type="GO" id="GO:0031419">
    <property type="term" value="F:cobalamin binding"/>
    <property type="evidence" value="ECO:0007669"/>
    <property type="project" value="InterPro"/>
</dbReference>
<keyword evidence="5" id="KW-0411">Iron-sulfur</keyword>
<dbReference type="GO" id="GO:0003824">
    <property type="term" value="F:catalytic activity"/>
    <property type="evidence" value="ECO:0007669"/>
    <property type="project" value="InterPro"/>
</dbReference>
<comment type="cofactor">
    <cofactor evidence="1">
        <name>[4Fe-4S] cluster</name>
        <dbReference type="ChEBI" id="CHEBI:49883"/>
    </cofactor>
</comment>
<dbReference type="InterPro" id="IPR013785">
    <property type="entry name" value="Aldolase_TIM"/>
</dbReference>
<dbReference type="SFLD" id="SFLDG01082">
    <property type="entry name" value="B12-binding_domain_containing"/>
    <property type="match status" value="1"/>
</dbReference>
<dbReference type="Gene3D" id="3.40.50.280">
    <property type="entry name" value="Cobalamin-binding domain"/>
    <property type="match status" value="1"/>
</dbReference>
<protein>
    <submittedName>
        <fullName evidence="7">Ribosomal peptide maturation radical SAM protein 1</fullName>
    </submittedName>
</protein>
<dbReference type="PROSITE" id="PS51332">
    <property type="entry name" value="B12_BINDING"/>
    <property type="match status" value="1"/>
</dbReference>
<evidence type="ECO:0000256" key="3">
    <source>
        <dbReference type="ARBA" id="ARBA00022723"/>
    </source>
</evidence>
<dbReference type="EMBL" id="JACHGJ010000012">
    <property type="protein sequence ID" value="MBB6482421.1"/>
    <property type="molecule type" value="Genomic_DNA"/>
</dbReference>
<evidence type="ECO:0000256" key="2">
    <source>
        <dbReference type="ARBA" id="ARBA00022691"/>
    </source>
</evidence>
<dbReference type="NCBIfam" id="TIGR03975">
    <property type="entry name" value="rSAM_ocin_1"/>
    <property type="match status" value="1"/>
</dbReference>
<dbReference type="RefSeq" id="WP_184748659.1">
    <property type="nucleotide sequence ID" value="NZ_JACHGJ010000012.1"/>
</dbReference>
<dbReference type="InterPro" id="IPR007197">
    <property type="entry name" value="rSAM"/>
</dbReference>
<evidence type="ECO:0000259" key="6">
    <source>
        <dbReference type="PROSITE" id="PS51332"/>
    </source>
</evidence>
<proteinExistence type="predicted"/>
<dbReference type="Proteomes" id="UP000587760">
    <property type="component" value="Unassembled WGS sequence"/>
</dbReference>
<dbReference type="InterPro" id="IPR023984">
    <property type="entry name" value="rSAM_ocin_1"/>
</dbReference>
<evidence type="ECO:0000256" key="5">
    <source>
        <dbReference type="ARBA" id="ARBA00023014"/>
    </source>
</evidence>
<keyword evidence="3" id="KW-0479">Metal-binding</keyword>
<reference evidence="7 8" key="1">
    <citation type="submission" date="2020-08" db="EMBL/GenBank/DDBJ databases">
        <title>Genomic Encyclopedia of Type Strains, Phase IV (KMG-IV): sequencing the most valuable type-strain genomes for metagenomic binning, comparative biology and taxonomic classification.</title>
        <authorList>
            <person name="Goeker M."/>
        </authorList>
    </citation>
    <scope>NUCLEOTIDE SEQUENCE [LARGE SCALE GENOMIC DNA]</scope>
    <source>
        <strain evidence="7 8">DSM 2461</strain>
    </source>
</reference>
<dbReference type="GO" id="GO:0046872">
    <property type="term" value="F:metal ion binding"/>
    <property type="evidence" value="ECO:0007669"/>
    <property type="project" value="UniProtKB-KW"/>
</dbReference>
<accession>A0A841RGA3</accession>
<dbReference type="SMART" id="SM00729">
    <property type="entry name" value="Elp3"/>
    <property type="match status" value="1"/>
</dbReference>
<dbReference type="Gene3D" id="3.20.20.70">
    <property type="entry name" value="Aldolase class I"/>
    <property type="match status" value="1"/>
</dbReference>
<evidence type="ECO:0000256" key="1">
    <source>
        <dbReference type="ARBA" id="ARBA00001966"/>
    </source>
</evidence>
<dbReference type="InterPro" id="IPR006158">
    <property type="entry name" value="Cobalamin-bd"/>
</dbReference>
<organism evidence="7 8">
    <name type="scientific">Spirochaeta isovalerica</name>
    <dbReference type="NCBI Taxonomy" id="150"/>
    <lineage>
        <taxon>Bacteria</taxon>
        <taxon>Pseudomonadati</taxon>
        <taxon>Spirochaetota</taxon>
        <taxon>Spirochaetia</taxon>
        <taxon>Spirochaetales</taxon>
        <taxon>Spirochaetaceae</taxon>
        <taxon>Spirochaeta</taxon>
    </lineage>
</organism>
<keyword evidence="2" id="KW-0949">S-adenosyl-L-methionine</keyword>
<dbReference type="AlphaFoldDB" id="A0A841RGA3"/>
<dbReference type="InterPro" id="IPR058240">
    <property type="entry name" value="rSAM_sf"/>
</dbReference>
<dbReference type="PANTHER" id="PTHR43409">
    <property type="entry name" value="ANAEROBIC MAGNESIUM-PROTOPORPHYRIN IX MONOMETHYL ESTER CYCLASE-RELATED"/>
    <property type="match status" value="1"/>
</dbReference>
<dbReference type="SFLD" id="SFLDS00029">
    <property type="entry name" value="Radical_SAM"/>
    <property type="match status" value="1"/>
</dbReference>
<feature type="domain" description="B12-binding" evidence="6">
    <location>
        <begin position="63"/>
        <end position="210"/>
    </location>
</feature>